<keyword evidence="3" id="KW-1185">Reference proteome</keyword>
<reference evidence="2" key="2">
    <citation type="submission" date="2022-10" db="EMBL/GenBank/DDBJ databases">
        <authorList>
            <consortium name="ENA_rothamsted_submissions"/>
            <consortium name="culmorum"/>
            <person name="King R."/>
        </authorList>
    </citation>
    <scope>NUCLEOTIDE SEQUENCE</scope>
</reference>
<dbReference type="Proteomes" id="UP001153737">
    <property type="component" value="Chromosome 2"/>
</dbReference>
<evidence type="ECO:0000313" key="3">
    <source>
        <dbReference type="Proteomes" id="UP001153737"/>
    </source>
</evidence>
<protein>
    <recommendedName>
        <fullName evidence="4">Tesmin/TSO1-like CXC domain-containing protein</fullName>
    </recommendedName>
</protein>
<evidence type="ECO:0000256" key="1">
    <source>
        <dbReference type="SAM" id="MobiDB-lite"/>
    </source>
</evidence>
<name>A0A9N9SHV9_PHACE</name>
<dbReference type="AlphaFoldDB" id="A0A9N9SHV9"/>
<evidence type="ECO:0008006" key="4">
    <source>
        <dbReference type="Google" id="ProtNLM"/>
    </source>
</evidence>
<organism evidence="2 3">
    <name type="scientific">Phaedon cochleariae</name>
    <name type="common">Mustard beetle</name>
    <dbReference type="NCBI Taxonomy" id="80249"/>
    <lineage>
        <taxon>Eukaryota</taxon>
        <taxon>Metazoa</taxon>
        <taxon>Ecdysozoa</taxon>
        <taxon>Arthropoda</taxon>
        <taxon>Hexapoda</taxon>
        <taxon>Insecta</taxon>
        <taxon>Pterygota</taxon>
        <taxon>Neoptera</taxon>
        <taxon>Endopterygota</taxon>
        <taxon>Coleoptera</taxon>
        <taxon>Polyphaga</taxon>
        <taxon>Cucujiformia</taxon>
        <taxon>Chrysomeloidea</taxon>
        <taxon>Chrysomelidae</taxon>
        <taxon>Chrysomelinae</taxon>
        <taxon>Chrysomelini</taxon>
        <taxon>Phaedon</taxon>
    </lineage>
</organism>
<feature type="compositionally biased region" description="Basic and acidic residues" evidence="1">
    <location>
        <begin position="139"/>
        <end position="151"/>
    </location>
</feature>
<proteinExistence type="predicted"/>
<dbReference type="EMBL" id="OU896708">
    <property type="protein sequence ID" value="CAG9818805.1"/>
    <property type="molecule type" value="Genomic_DNA"/>
</dbReference>
<reference evidence="2" key="1">
    <citation type="submission" date="2022-01" db="EMBL/GenBank/DDBJ databases">
        <authorList>
            <person name="King R."/>
        </authorList>
    </citation>
    <scope>NUCLEOTIDE SEQUENCE</scope>
</reference>
<sequence length="204" mass="22554">MQKFSSSQMPCTHRGVATAGDKCLVALYEGDETTDTLNDVRFRTFVKTAANAKANLARLLSTTEAASYHHYRTYHQVQNRKAPAPPELLKLLSCKCKKGCRGGCTCLKAGFKCSVMCATCYGETCQNAAHIIIEEDDVTQEKPNEPQDNHDAPPMMAYSPMEEDDDDDPPIVGDMTDLVDIQILPPWDQKLTEKAFGATGRTHH</sequence>
<feature type="region of interest" description="Disordered" evidence="1">
    <location>
        <begin position="139"/>
        <end position="174"/>
    </location>
</feature>
<accession>A0A9N9SHV9</accession>
<dbReference type="OrthoDB" id="8195485at2759"/>
<evidence type="ECO:0000313" key="2">
    <source>
        <dbReference type="EMBL" id="CAG9818805.1"/>
    </source>
</evidence>
<gene>
    <name evidence="2" type="ORF">PHAECO_LOCUS6735</name>
</gene>